<comment type="caution">
    <text evidence="1">The sequence shown here is derived from an EMBL/GenBank/DDBJ whole genome shotgun (WGS) entry which is preliminary data.</text>
</comment>
<accession>A0A8S2EB65</accession>
<name>A0A8S2EB65_9BILA</name>
<dbReference type="EMBL" id="CAJOBA010009807">
    <property type="protein sequence ID" value="CAF3859817.1"/>
    <property type="molecule type" value="Genomic_DNA"/>
</dbReference>
<feature type="non-terminal residue" evidence="1">
    <location>
        <position position="1"/>
    </location>
</feature>
<evidence type="ECO:0000313" key="3">
    <source>
        <dbReference type="Proteomes" id="UP000677228"/>
    </source>
</evidence>
<dbReference type="EMBL" id="CAJNOK010009788">
    <property type="protein sequence ID" value="CAF1098361.1"/>
    <property type="molecule type" value="Genomic_DNA"/>
</dbReference>
<sequence>MLHQVLHAVGFAHDQAIIDPLLLQSSSVIKAVHLVEGSIENRNLNVYYSHVAILELRSVNIFDKQQSLQYSDRITTFLSQLAQDLRLRIIALVNVYSHFTGDYSVGSTGKDNVIQYDTLYLFQTRPIICECPY</sequence>
<evidence type="ECO:0000313" key="2">
    <source>
        <dbReference type="EMBL" id="CAF3859817.1"/>
    </source>
</evidence>
<evidence type="ECO:0000313" key="1">
    <source>
        <dbReference type="EMBL" id="CAF1098361.1"/>
    </source>
</evidence>
<reference evidence="1" key="1">
    <citation type="submission" date="2021-02" db="EMBL/GenBank/DDBJ databases">
        <authorList>
            <person name="Nowell W R."/>
        </authorList>
    </citation>
    <scope>NUCLEOTIDE SEQUENCE</scope>
</reference>
<dbReference type="Proteomes" id="UP000682733">
    <property type="component" value="Unassembled WGS sequence"/>
</dbReference>
<protein>
    <submittedName>
        <fullName evidence="1">Uncharacterized protein</fullName>
    </submittedName>
</protein>
<dbReference type="Proteomes" id="UP000677228">
    <property type="component" value="Unassembled WGS sequence"/>
</dbReference>
<organism evidence="1 3">
    <name type="scientific">Didymodactylos carnosus</name>
    <dbReference type="NCBI Taxonomy" id="1234261"/>
    <lineage>
        <taxon>Eukaryota</taxon>
        <taxon>Metazoa</taxon>
        <taxon>Spiralia</taxon>
        <taxon>Gnathifera</taxon>
        <taxon>Rotifera</taxon>
        <taxon>Eurotatoria</taxon>
        <taxon>Bdelloidea</taxon>
        <taxon>Philodinida</taxon>
        <taxon>Philodinidae</taxon>
        <taxon>Didymodactylos</taxon>
    </lineage>
</organism>
<gene>
    <name evidence="1" type="ORF">OVA965_LOCUS19167</name>
    <name evidence="2" type="ORF">TMI583_LOCUS19181</name>
</gene>
<dbReference type="AlphaFoldDB" id="A0A8S2EB65"/>
<proteinExistence type="predicted"/>